<dbReference type="RefSeq" id="WP_306872784.1">
    <property type="nucleotide sequence ID" value="NZ_JAUSRB010000002.1"/>
</dbReference>
<name>A0ABT9RK09_9ACTN</name>
<sequence length="69" mass="7877">MTKFGAADIPEVIQAMSTSGFGSYASGWMPSSWVLLVDGDLDAYSRFRLARERERVHHARYQDRCRLIP</sequence>
<accession>A0ABT9RK09</accession>
<reference evidence="1 2" key="1">
    <citation type="submission" date="2023-07" db="EMBL/GenBank/DDBJ databases">
        <title>Sequencing the genomes of 1000 actinobacteria strains.</title>
        <authorList>
            <person name="Klenk H.-P."/>
        </authorList>
    </citation>
    <scope>NUCLEOTIDE SEQUENCE [LARGE SCALE GENOMIC DNA]</scope>
    <source>
        <strain evidence="1 2">DSM 44109</strain>
    </source>
</reference>
<protein>
    <submittedName>
        <fullName evidence="1">Uncharacterized protein</fullName>
    </submittedName>
</protein>
<dbReference type="EMBL" id="JAUSRB010000002">
    <property type="protein sequence ID" value="MDP9869182.1"/>
    <property type="molecule type" value="Genomic_DNA"/>
</dbReference>
<evidence type="ECO:0000313" key="2">
    <source>
        <dbReference type="Proteomes" id="UP001230426"/>
    </source>
</evidence>
<gene>
    <name evidence="1" type="ORF">J2S55_008448</name>
</gene>
<keyword evidence="2" id="KW-1185">Reference proteome</keyword>
<organism evidence="1 2">
    <name type="scientific">Streptosporangium brasiliense</name>
    <dbReference type="NCBI Taxonomy" id="47480"/>
    <lineage>
        <taxon>Bacteria</taxon>
        <taxon>Bacillati</taxon>
        <taxon>Actinomycetota</taxon>
        <taxon>Actinomycetes</taxon>
        <taxon>Streptosporangiales</taxon>
        <taxon>Streptosporangiaceae</taxon>
        <taxon>Streptosporangium</taxon>
    </lineage>
</organism>
<proteinExistence type="predicted"/>
<dbReference type="Proteomes" id="UP001230426">
    <property type="component" value="Unassembled WGS sequence"/>
</dbReference>
<comment type="caution">
    <text evidence="1">The sequence shown here is derived from an EMBL/GenBank/DDBJ whole genome shotgun (WGS) entry which is preliminary data.</text>
</comment>
<evidence type="ECO:0000313" key="1">
    <source>
        <dbReference type="EMBL" id="MDP9869182.1"/>
    </source>
</evidence>